<comment type="caution">
    <text evidence="2">The sequence shown here is derived from an EMBL/GenBank/DDBJ whole genome shotgun (WGS) entry which is preliminary data.</text>
</comment>
<dbReference type="CDD" id="cd01741">
    <property type="entry name" value="GATase1_1"/>
    <property type="match status" value="1"/>
</dbReference>
<evidence type="ECO:0000313" key="3">
    <source>
        <dbReference type="Proteomes" id="UP001652542"/>
    </source>
</evidence>
<dbReference type="Pfam" id="PF00117">
    <property type="entry name" value="GATase"/>
    <property type="match status" value="1"/>
</dbReference>
<keyword evidence="3" id="KW-1185">Reference proteome</keyword>
<evidence type="ECO:0000313" key="2">
    <source>
        <dbReference type="EMBL" id="MCV2867128.1"/>
    </source>
</evidence>
<dbReference type="InterPro" id="IPR044992">
    <property type="entry name" value="ChyE-like"/>
</dbReference>
<dbReference type="InterPro" id="IPR029062">
    <property type="entry name" value="Class_I_gatase-like"/>
</dbReference>
<reference evidence="2 3" key="1">
    <citation type="submission" date="2022-10" db="EMBL/GenBank/DDBJ databases">
        <title>Defluviimonas sp. nov., isolated from ocean surface water.</title>
        <authorList>
            <person name="He W."/>
            <person name="Wang L."/>
            <person name="Zhang D.-F."/>
        </authorList>
    </citation>
    <scope>NUCLEOTIDE SEQUENCE [LARGE SCALE GENOMIC DNA]</scope>
    <source>
        <strain evidence="2 3">WL0002</strain>
    </source>
</reference>
<organism evidence="2 3">
    <name type="scientific">Albidovulum marisflavi</name>
    <dbReference type="NCBI Taxonomy" id="2984159"/>
    <lineage>
        <taxon>Bacteria</taxon>
        <taxon>Pseudomonadati</taxon>
        <taxon>Pseudomonadota</taxon>
        <taxon>Alphaproteobacteria</taxon>
        <taxon>Rhodobacterales</taxon>
        <taxon>Paracoccaceae</taxon>
        <taxon>Albidovulum</taxon>
    </lineage>
</organism>
<dbReference type="RefSeq" id="WP_263732797.1">
    <property type="nucleotide sequence ID" value="NZ_JAOWKY010000001.1"/>
</dbReference>
<dbReference type="InterPro" id="IPR017926">
    <property type="entry name" value="GATASE"/>
</dbReference>
<accession>A0ABT2Z7L1</accession>
<dbReference type="PANTHER" id="PTHR42695:SF5">
    <property type="entry name" value="GLUTAMINE AMIDOTRANSFERASE YLR126C-RELATED"/>
    <property type="match status" value="1"/>
</dbReference>
<keyword evidence="2" id="KW-0315">Glutamine amidotransferase</keyword>
<proteinExistence type="predicted"/>
<gene>
    <name evidence="2" type="ORF">OEW28_00625</name>
</gene>
<dbReference type="EMBL" id="JAOWKY010000001">
    <property type="protein sequence ID" value="MCV2867128.1"/>
    <property type="molecule type" value="Genomic_DNA"/>
</dbReference>
<name>A0ABT2Z7L1_9RHOB</name>
<dbReference type="Proteomes" id="UP001652542">
    <property type="component" value="Unassembled WGS sequence"/>
</dbReference>
<dbReference type="SUPFAM" id="SSF52317">
    <property type="entry name" value="Class I glutamine amidotransferase-like"/>
    <property type="match status" value="1"/>
</dbReference>
<evidence type="ECO:0000259" key="1">
    <source>
        <dbReference type="Pfam" id="PF00117"/>
    </source>
</evidence>
<dbReference type="PANTHER" id="PTHR42695">
    <property type="entry name" value="GLUTAMINE AMIDOTRANSFERASE YLR126C-RELATED"/>
    <property type="match status" value="1"/>
</dbReference>
<sequence length="253" mass="26652">MTKITIVESNTPDLPAQSEGFAAALLAIDPALQIRVVEPYAGAAAAETFGDADGIVFTGSSVEWSTAAPEAEPLRVAMRAAFAAGRPVYGSCNGLQLAAVVLGGRVEASPNGREEGTARAIALTKAGRTHPMMAGRQDGYAALCIHRDEVSDLPPGAVLISGNAHSPVQAMVYEQDGVTFWGCQYHPEYTVEHLSDVLERLGRASGDCAALRASTTDAEAAARFGTTPAGLSHEVHRTELRNWLALVRDRKAK</sequence>
<dbReference type="PROSITE" id="PS51273">
    <property type="entry name" value="GATASE_TYPE_1"/>
    <property type="match status" value="1"/>
</dbReference>
<feature type="domain" description="Glutamine amidotransferase" evidence="1">
    <location>
        <begin position="49"/>
        <end position="192"/>
    </location>
</feature>
<dbReference type="Gene3D" id="3.40.50.880">
    <property type="match status" value="1"/>
</dbReference>
<protein>
    <submittedName>
        <fullName evidence="2">Type 1 glutamine amidotransferase</fullName>
    </submittedName>
</protein>